<sequence>MNSPDSSASASSFGRWTRRTASFWVRHRIVMAVLGLMVFAVSFPVARHLSLDRRIASMFAPDDPTLLDYQLLQDLFGGNAVAMLVYRDDNLMSREGIDRSEAISQQVRVIPGVSGVLSTSVLDAAVQRIRPANFFSRSSKNPPLTHRDDIVARGIDLIFSGYTHSRDHSLAAVVATLDPKHPPETIRSLQQVADALPDQFDGKIGAGFLVGEPVLINDGFDLVERDGRKLATVTLVLLSIVVLITLMDFRFVFLTALVVVWSVVVTEAFTVLFGIHRSLVSTIMTAIVTVISVAAVLHLGVKFQNARARGLSQVEASERAISTLIVPIFWTCVTDAAGFAALGWSRILPVRQFGIMIAIASIAVFVSIAFFAAVTMMMPDLRFFGSLHRAQRRATIRISRYCIGLADWSVGHRKSLIAVSIVVMFASVYQTWQATPETSFLNNFRSDSPVVVAYNSVEHEFGGAGVWDVILPGPKKWSNGYFRQVIELQKKLRDVDADGAKLTKVLSMADVNYVVSLAPLLRMAPPSVRLSGMRITMPSFFAALLAGNDASDESSQVSSPKMLRIMLRSEEQLPAEQKIALIREVERVVAEHTSAQAWRDTIDLPNQIKPKVTGYYVMMSRLVAQLVGDQWRCLAVAGILVWLLLWIATGSIRLSLASLLPTILPAFVVLAVAGWLGGKINMGATMIAAVSIGLTIDGAVHLLLGYGRYRNRGHSIRRSVSHAAGNVGVPILLATGALVVGFSVLSTSEFIPTATFGILVAATLLLGTLVNLTLLPACVAAQRH</sequence>
<dbReference type="Pfam" id="PF03176">
    <property type="entry name" value="MMPL"/>
    <property type="match status" value="2"/>
</dbReference>
<proteinExistence type="predicted"/>
<evidence type="ECO:0000256" key="6">
    <source>
        <dbReference type="SAM" id="Phobius"/>
    </source>
</evidence>
<feature type="transmembrane region" description="Helical" evidence="6">
    <location>
        <begin position="684"/>
        <end position="706"/>
    </location>
</feature>
<feature type="transmembrane region" description="Helical" evidence="6">
    <location>
        <begin position="282"/>
        <end position="301"/>
    </location>
</feature>
<dbReference type="InterPro" id="IPR001036">
    <property type="entry name" value="Acrflvin-R"/>
</dbReference>
<feature type="domain" description="SSD" evidence="7">
    <location>
        <begin position="654"/>
        <end position="781"/>
    </location>
</feature>
<evidence type="ECO:0000256" key="3">
    <source>
        <dbReference type="ARBA" id="ARBA00022692"/>
    </source>
</evidence>
<feature type="transmembrane region" description="Helical" evidence="6">
    <location>
        <begin position="354"/>
        <end position="378"/>
    </location>
</feature>
<reference evidence="8 9" key="1">
    <citation type="submission" date="2019-02" db="EMBL/GenBank/DDBJ databases">
        <title>Deep-cultivation of Planctomycetes and their phenomic and genomic characterization uncovers novel biology.</title>
        <authorList>
            <person name="Wiegand S."/>
            <person name="Jogler M."/>
            <person name="Boedeker C."/>
            <person name="Pinto D."/>
            <person name="Vollmers J."/>
            <person name="Rivas-Marin E."/>
            <person name="Kohn T."/>
            <person name="Peeters S.H."/>
            <person name="Heuer A."/>
            <person name="Rast P."/>
            <person name="Oberbeckmann S."/>
            <person name="Bunk B."/>
            <person name="Jeske O."/>
            <person name="Meyerdierks A."/>
            <person name="Storesund J.E."/>
            <person name="Kallscheuer N."/>
            <person name="Luecker S."/>
            <person name="Lage O.M."/>
            <person name="Pohl T."/>
            <person name="Merkel B.J."/>
            <person name="Hornburger P."/>
            <person name="Mueller R.-W."/>
            <person name="Bruemmer F."/>
            <person name="Labrenz M."/>
            <person name="Spormann A.M."/>
            <person name="Op Den Camp H."/>
            <person name="Overmann J."/>
            <person name="Amann R."/>
            <person name="Jetten M.S.M."/>
            <person name="Mascher T."/>
            <person name="Medema M.H."/>
            <person name="Devos D.P."/>
            <person name="Kaster A.-K."/>
            <person name="Ovreas L."/>
            <person name="Rohde M."/>
            <person name="Galperin M.Y."/>
            <person name="Jogler C."/>
        </authorList>
    </citation>
    <scope>NUCLEOTIDE SEQUENCE [LARGE SCALE GENOMIC DNA]</scope>
    <source>
        <strain evidence="8 9">CA13</strain>
    </source>
</reference>
<feature type="transmembrane region" description="Helical" evidence="6">
    <location>
        <begin position="634"/>
        <end position="652"/>
    </location>
</feature>
<dbReference type="InterPro" id="IPR000731">
    <property type="entry name" value="SSD"/>
</dbReference>
<comment type="subcellular location">
    <subcellularLocation>
        <location evidence="1">Cell membrane</location>
        <topology evidence="1">Multi-pass membrane protein</topology>
    </subcellularLocation>
</comment>
<evidence type="ECO:0000313" key="8">
    <source>
        <dbReference type="EMBL" id="TWT80993.1"/>
    </source>
</evidence>
<organism evidence="8 9">
    <name type="scientific">Novipirellula herctigrandis</name>
    <dbReference type="NCBI Taxonomy" id="2527986"/>
    <lineage>
        <taxon>Bacteria</taxon>
        <taxon>Pseudomonadati</taxon>
        <taxon>Planctomycetota</taxon>
        <taxon>Planctomycetia</taxon>
        <taxon>Pirellulales</taxon>
        <taxon>Pirellulaceae</taxon>
        <taxon>Novipirellula</taxon>
    </lineage>
</organism>
<dbReference type="PRINTS" id="PR00702">
    <property type="entry name" value="ACRIFLAVINRP"/>
</dbReference>
<dbReference type="GO" id="GO:0022857">
    <property type="term" value="F:transmembrane transporter activity"/>
    <property type="evidence" value="ECO:0007669"/>
    <property type="project" value="InterPro"/>
</dbReference>
<evidence type="ECO:0000256" key="1">
    <source>
        <dbReference type="ARBA" id="ARBA00004651"/>
    </source>
</evidence>
<dbReference type="PROSITE" id="PS50156">
    <property type="entry name" value="SSD"/>
    <property type="match status" value="1"/>
</dbReference>
<keyword evidence="4 6" id="KW-1133">Transmembrane helix</keyword>
<dbReference type="EMBL" id="SJPJ01000001">
    <property type="protein sequence ID" value="TWT80993.1"/>
    <property type="molecule type" value="Genomic_DNA"/>
</dbReference>
<dbReference type="PANTHER" id="PTHR33406:SF12">
    <property type="entry name" value="BLR2997 PROTEIN"/>
    <property type="match status" value="1"/>
</dbReference>
<keyword evidence="5 6" id="KW-0472">Membrane</keyword>
<dbReference type="RefSeq" id="WP_419194192.1">
    <property type="nucleotide sequence ID" value="NZ_SJPJ01000001.1"/>
</dbReference>
<protein>
    <submittedName>
        <fullName evidence="8">MMPL family protein</fullName>
    </submittedName>
</protein>
<dbReference type="AlphaFoldDB" id="A0A5C5Z304"/>
<evidence type="ECO:0000256" key="4">
    <source>
        <dbReference type="ARBA" id="ARBA00022989"/>
    </source>
</evidence>
<dbReference type="PANTHER" id="PTHR33406">
    <property type="entry name" value="MEMBRANE PROTEIN MJ1562-RELATED"/>
    <property type="match status" value="1"/>
</dbReference>
<feature type="transmembrane region" description="Helical" evidence="6">
    <location>
        <begin position="29"/>
        <end position="49"/>
    </location>
</feature>
<dbReference type="Gene3D" id="1.20.1640.10">
    <property type="entry name" value="Multidrug efflux transporter AcrB transmembrane domain"/>
    <property type="match status" value="2"/>
</dbReference>
<keyword evidence="2" id="KW-1003">Cell membrane</keyword>
<accession>A0A5C5Z304</accession>
<keyword evidence="9" id="KW-1185">Reference proteome</keyword>
<evidence type="ECO:0000313" key="9">
    <source>
        <dbReference type="Proteomes" id="UP000315010"/>
    </source>
</evidence>
<evidence type="ECO:0000256" key="5">
    <source>
        <dbReference type="ARBA" id="ARBA00023136"/>
    </source>
</evidence>
<feature type="transmembrane region" description="Helical" evidence="6">
    <location>
        <begin position="659"/>
        <end position="678"/>
    </location>
</feature>
<dbReference type="SUPFAM" id="SSF82866">
    <property type="entry name" value="Multidrug efflux transporter AcrB transmembrane domain"/>
    <property type="match status" value="2"/>
</dbReference>
<comment type="caution">
    <text evidence="8">The sequence shown here is derived from an EMBL/GenBank/DDBJ whole genome shotgun (WGS) entry which is preliminary data.</text>
</comment>
<dbReference type="InterPro" id="IPR050545">
    <property type="entry name" value="Mycobact_MmpL"/>
</dbReference>
<feature type="transmembrane region" description="Helical" evidence="6">
    <location>
        <begin position="758"/>
        <end position="781"/>
    </location>
</feature>
<name>A0A5C5Z304_9BACT</name>
<dbReference type="Proteomes" id="UP000315010">
    <property type="component" value="Unassembled WGS sequence"/>
</dbReference>
<feature type="transmembrane region" description="Helical" evidence="6">
    <location>
        <begin position="727"/>
        <end position="746"/>
    </location>
</feature>
<gene>
    <name evidence="8" type="ORF">CA13_24400</name>
</gene>
<evidence type="ECO:0000259" key="7">
    <source>
        <dbReference type="PROSITE" id="PS50156"/>
    </source>
</evidence>
<keyword evidence="3 6" id="KW-0812">Transmembrane</keyword>
<dbReference type="InterPro" id="IPR004869">
    <property type="entry name" value="MMPL_dom"/>
</dbReference>
<feature type="transmembrane region" description="Helical" evidence="6">
    <location>
        <begin position="253"/>
        <end position="275"/>
    </location>
</feature>
<evidence type="ECO:0000256" key="2">
    <source>
        <dbReference type="ARBA" id="ARBA00022475"/>
    </source>
</evidence>
<dbReference type="GO" id="GO:0005886">
    <property type="term" value="C:plasma membrane"/>
    <property type="evidence" value="ECO:0007669"/>
    <property type="project" value="UniProtKB-SubCell"/>
</dbReference>
<feature type="transmembrane region" description="Helical" evidence="6">
    <location>
        <begin position="321"/>
        <end position="342"/>
    </location>
</feature>
<feature type="transmembrane region" description="Helical" evidence="6">
    <location>
        <begin position="230"/>
        <end position="247"/>
    </location>
</feature>